<organism evidence="2 3">
    <name type="scientific">Deinococcus irradiatisoli</name>
    <dbReference type="NCBI Taxonomy" id="2202254"/>
    <lineage>
        <taxon>Bacteria</taxon>
        <taxon>Thermotogati</taxon>
        <taxon>Deinococcota</taxon>
        <taxon>Deinococci</taxon>
        <taxon>Deinococcales</taxon>
        <taxon>Deinococcaceae</taxon>
        <taxon>Deinococcus</taxon>
    </lineage>
</organism>
<dbReference type="Gene3D" id="1.10.260.40">
    <property type="entry name" value="lambda repressor-like DNA-binding domains"/>
    <property type="match status" value="1"/>
</dbReference>
<dbReference type="KEGG" id="dez:DKM44_13195"/>
<dbReference type="Proteomes" id="UP000245368">
    <property type="component" value="Chromosome"/>
</dbReference>
<dbReference type="InterPro" id="IPR001387">
    <property type="entry name" value="Cro/C1-type_HTH"/>
</dbReference>
<reference evidence="2 3" key="1">
    <citation type="submission" date="2018-05" db="EMBL/GenBank/DDBJ databases">
        <title>Complete Genome Sequence of Deinococcus sp. strain 17bor-2.</title>
        <authorList>
            <person name="Srinivasan S."/>
        </authorList>
    </citation>
    <scope>NUCLEOTIDE SEQUENCE [LARGE SCALE GENOMIC DNA]</scope>
    <source>
        <strain evidence="2 3">17bor-2</strain>
    </source>
</reference>
<accession>A0A2Z3JHL1</accession>
<proteinExistence type="predicted"/>
<dbReference type="InterPro" id="IPR010982">
    <property type="entry name" value="Lambda_DNA-bd_dom_sf"/>
</dbReference>
<keyword evidence="3" id="KW-1185">Reference proteome</keyword>
<evidence type="ECO:0000259" key="1">
    <source>
        <dbReference type="PROSITE" id="PS50943"/>
    </source>
</evidence>
<name>A0A2Z3JHL1_9DEIO</name>
<protein>
    <submittedName>
        <fullName evidence="2">XRE family transcriptional regulator</fullName>
    </submittedName>
</protein>
<dbReference type="AlphaFoldDB" id="A0A2Z3JHL1"/>
<dbReference type="GO" id="GO:0003677">
    <property type="term" value="F:DNA binding"/>
    <property type="evidence" value="ECO:0007669"/>
    <property type="project" value="InterPro"/>
</dbReference>
<feature type="domain" description="HTH cro/C1-type" evidence="1">
    <location>
        <begin position="8"/>
        <end position="53"/>
    </location>
</feature>
<evidence type="ECO:0000313" key="2">
    <source>
        <dbReference type="EMBL" id="AWN24677.1"/>
    </source>
</evidence>
<sequence>MNAESPRLTQADLALKLGIKQPSVAELLGGRRGRIPQSLIDLLDALDLELVVQPKTSGAPQK</sequence>
<dbReference type="SUPFAM" id="SSF47413">
    <property type="entry name" value="lambda repressor-like DNA-binding domains"/>
    <property type="match status" value="1"/>
</dbReference>
<dbReference type="OrthoDB" id="74264at2"/>
<dbReference type="EMBL" id="CP029494">
    <property type="protein sequence ID" value="AWN24677.1"/>
    <property type="molecule type" value="Genomic_DNA"/>
</dbReference>
<gene>
    <name evidence="2" type="ORF">DKM44_13195</name>
</gene>
<evidence type="ECO:0000313" key="3">
    <source>
        <dbReference type="Proteomes" id="UP000245368"/>
    </source>
</evidence>
<dbReference type="PROSITE" id="PS50943">
    <property type="entry name" value="HTH_CROC1"/>
    <property type="match status" value="1"/>
</dbReference>